<evidence type="ECO:0000313" key="8">
    <source>
        <dbReference type="Proteomes" id="UP000055702"/>
    </source>
</evidence>
<dbReference type="GO" id="GO:0003796">
    <property type="term" value="F:lysozyme activity"/>
    <property type="evidence" value="ECO:0007669"/>
    <property type="project" value="UniProtKB-EC"/>
</dbReference>
<dbReference type="InterPro" id="IPR051018">
    <property type="entry name" value="Bacteriophage_GH24"/>
</dbReference>
<dbReference type="InterPro" id="IPR023346">
    <property type="entry name" value="Lysozyme-like_dom_sf"/>
</dbReference>
<evidence type="ECO:0000256" key="2">
    <source>
        <dbReference type="ARBA" id="ARBA00022529"/>
    </source>
</evidence>
<dbReference type="SUPFAM" id="SSF53955">
    <property type="entry name" value="Lysozyme-like"/>
    <property type="match status" value="1"/>
</dbReference>
<proteinExistence type="inferred from homology"/>
<dbReference type="HAMAP" id="MF_04110">
    <property type="entry name" value="ENDOLYSIN_T4"/>
    <property type="match status" value="1"/>
</dbReference>
<dbReference type="CDD" id="cd16900">
    <property type="entry name" value="endolysin_R21-like"/>
    <property type="match status" value="1"/>
</dbReference>
<dbReference type="InterPro" id="IPR002196">
    <property type="entry name" value="Glyco_hydro_24"/>
</dbReference>
<dbReference type="AlphaFoldDB" id="A0A125BEQ2"/>
<comment type="similarity">
    <text evidence="6">Belongs to the glycosyl hydrolase 24 family.</text>
</comment>
<protein>
    <recommendedName>
        <fullName evidence="6">Lysozyme</fullName>
        <ecNumber evidence="6">3.2.1.17</ecNumber>
    </recommendedName>
</protein>
<dbReference type="EMBL" id="LRDC01000013">
    <property type="protein sequence ID" value="KVX02510.1"/>
    <property type="molecule type" value="Genomic_DNA"/>
</dbReference>
<evidence type="ECO:0000256" key="5">
    <source>
        <dbReference type="ARBA" id="ARBA00023295"/>
    </source>
</evidence>
<evidence type="ECO:0000256" key="3">
    <source>
        <dbReference type="ARBA" id="ARBA00022638"/>
    </source>
</evidence>
<gene>
    <name evidence="7" type="ORF">AWJ07_14375</name>
</gene>
<keyword evidence="5 6" id="KW-0326">Glycosidase</keyword>
<evidence type="ECO:0000256" key="1">
    <source>
        <dbReference type="ARBA" id="ARBA00000632"/>
    </source>
</evidence>
<evidence type="ECO:0000256" key="4">
    <source>
        <dbReference type="ARBA" id="ARBA00022801"/>
    </source>
</evidence>
<evidence type="ECO:0000256" key="6">
    <source>
        <dbReference type="RuleBase" id="RU003788"/>
    </source>
</evidence>
<dbReference type="PANTHER" id="PTHR38107:SF3">
    <property type="entry name" value="LYSOZYME RRRD-RELATED"/>
    <property type="match status" value="1"/>
</dbReference>
<keyword evidence="3 6" id="KW-0081">Bacteriolytic enzyme</keyword>
<sequence length="155" mass="17043">MNIKTRLLALGFTGAILTGGLLVATGEGEVLRTYVDPAGIETACFGQTGHNITLCMVFTNQQCLDMLASSLNSFDRELVKLTPPLSEGEHIAYLSFIYNIGAEAFGASTLSKKLWAGDRVGACNELPRWVYAKKKKLPGLIVRRSNERRYCLRDL</sequence>
<dbReference type="EC" id="3.2.1.17" evidence="6"/>
<dbReference type="GO" id="GO:0042742">
    <property type="term" value="P:defense response to bacterium"/>
    <property type="evidence" value="ECO:0007669"/>
    <property type="project" value="UniProtKB-KW"/>
</dbReference>
<dbReference type="Pfam" id="PF00959">
    <property type="entry name" value="Phage_lysozyme"/>
    <property type="match status" value="1"/>
</dbReference>
<dbReference type="GO" id="GO:0031640">
    <property type="term" value="P:killing of cells of another organism"/>
    <property type="evidence" value="ECO:0007669"/>
    <property type="project" value="UniProtKB-KW"/>
</dbReference>
<dbReference type="RefSeq" id="WP_059745399.1">
    <property type="nucleotide sequence ID" value="NZ_LRDC01000013.1"/>
</dbReference>
<dbReference type="Proteomes" id="UP000055702">
    <property type="component" value="Unassembled WGS sequence"/>
</dbReference>
<evidence type="ECO:0000313" key="7">
    <source>
        <dbReference type="EMBL" id="KVX02510.1"/>
    </source>
</evidence>
<organism evidence="7">
    <name type="scientific">Shewanella frigidimarina</name>
    <dbReference type="NCBI Taxonomy" id="56812"/>
    <lineage>
        <taxon>Bacteria</taxon>
        <taxon>Pseudomonadati</taxon>
        <taxon>Pseudomonadota</taxon>
        <taxon>Gammaproteobacteria</taxon>
        <taxon>Alteromonadales</taxon>
        <taxon>Shewanellaceae</taxon>
        <taxon>Shewanella</taxon>
    </lineage>
</organism>
<reference evidence="7 8" key="1">
    <citation type="submission" date="2016-01" db="EMBL/GenBank/DDBJ databases">
        <title>Draft genome of the antarctic isolate Shewanella frigidimarina Ag06-30.</title>
        <authorList>
            <person name="Parmeciano Di Noto G."/>
            <person name="Vazquez S."/>
            <person name="Mac Cormack W."/>
            <person name="Iriarte A."/>
            <person name="Quiroga C."/>
        </authorList>
    </citation>
    <scope>NUCLEOTIDE SEQUENCE [LARGE SCALE GENOMIC DNA]</scope>
    <source>
        <strain evidence="7 8">Ag06-30</strain>
    </source>
</reference>
<dbReference type="Gene3D" id="1.10.530.40">
    <property type="match status" value="1"/>
</dbReference>
<dbReference type="InterPro" id="IPR034690">
    <property type="entry name" value="Endolysin_T4_type"/>
</dbReference>
<name>A0A125BEQ2_SHEFR</name>
<keyword evidence="2 6" id="KW-0929">Antimicrobial</keyword>
<comment type="caution">
    <text evidence="7">The sequence shown here is derived from an EMBL/GenBank/DDBJ whole genome shotgun (WGS) entry which is preliminary data.</text>
</comment>
<keyword evidence="4 6" id="KW-0378">Hydrolase</keyword>
<dbReference type="GO" id="GO:0016998">
    <property type="term" value="P:cell wall macromolecule catabolic process"/>
    <property type="evidence" value="ECO:0007669"/>
    <property type="project" value="InterPro"/>
</dbReference>
<comment type="catalytic activity">
    <reaction evidence="1 6">
        <text>Hydrolysis of (1-&gt;4)-beta-linkages between N-acetylmuramic acid and N-acetyl-D-glucosamine residues in a peptidoglycan and between N-acetyl-D-glucosamine residues in chitodextrins.</text>
        <dbReference type="EC" id="3.2.1.17"/>
    </reaction>
</comment>
<dbReference type="InterPro" id="IPR023347">
    <property type="entry name" value="Lysozyme_dom_sf"/>
</dbReference>
<dbReference type="PANTHER" id="PTHR38107">
    <property type="match status" value="1"/>
</dbReference>
<accession>A0A125BEQ2</accession>
<dbReference type="GO" id="GO:0009253">
    <property type="term" value="P:peptidoglycan catabolic process"/>
    <property type="evidence" value="ECO:0007669"/>
    <property type="project" value="InterPro"/>
</dbReference>